<gene>
    <name evidence="3" type="ORF">JOC58_000153</name>
</gene>
<evidence type="ECO:0000313" key="3">
    <source>
        <dbReference type="EMBL" id="MDR6242269.1"/>
    </source>
</evidence>
<dbReference type="Proteomes" id="UP001185028">
    <property type="component" value="Unassembled WGS sequence"/>
</dbReference>
<dbReference type="EMBL" id="JAVDQH010000001">
    <property type="protein sequence ID" value="MDR6242269.1"/>
    <property type="molecule type" value="Genomic_DNA"/>
</dbReference>
<dbReference type="PANTHER" id="PTHR46268">
    <property type="entry name" value="STRESS RESPONSE PROTEIN NHAX"/>
    <property type="match status" value="1"/>
</dbReference>
<dbReference type="SUPFAM" id="SSF52402">
    <property type="entry name" value="Adenine nucleotide alpha hydrolases-like"/>
    <property type="match status" value="1"/>
</dbReference>
<protein>
    <submittedName>
        <fullName evidence="3">Nucleotide-binding universal stress UspA family protein</fullName>
    </submittedName>
</protein>
<evidence type="ECO:0000313" key="4">
    <source>
        <dbReference type="Proteomes" id="UP001185028"/>
    </source>
</evidence>
<dbReference type="CDD" id="cd00293">
    <property type="entry name" value="USP-like"/>
    <property type="match status" value="1"/>
</dbReference>
<dbReference type="InterPro" id="IPR006015">
    <property type="entry name" value="Universal_stress_UspA"/>
</dbReference>
<feature type="domain" description="UspA" evidence="2">
    <location>
        <begin position="5"/>
        <end position="143"/>
    </location>
</feature>
<keyword evidence="4" id="KW-1185">Reference proteome</keyword>
<dbReference type="PRINTS" id="PR01438">
    <property type="entry name" value="UNVRSLSTRESS"/>
</dbReference>
<dbReference type="InterPro" id="IPR006016">
    <property type="entry name" value="UspA"/>
</dbReference>
<dbReference type="RefSeq" id="WP_229685666.1">
    <property type="nucleotide sequence ID" value="NZ_BMMB01000003.1"/>
</dbReference>
<organism evidence="3 4">
    <name type="scientific">Paenibacillus hunanensis</name>
    <dbReference type="NCBI Taxonomy" id="539262"/>
    <lineage>
        <taxon>Bacteria</taxon>
        <taxon>Bacillati</taxon>
        <taxon>Bacillota</taxon>
        <taxon>Bacilli</taxon>
        <taxon>Bacillales</taxon>
        <taxon>Paenibacillaceae</taxon>
        <taxon>Paenibacillus</taxon>
    </lineage>
</organism>
<proteinExistence type="inferred from homology"/>
<evidence type="ECO:0000256" key="1">
    <source>
        <dbReference type="ARBA" id="ARBA00008791"/>
    </source>
</evidence>
<comment type="caution">
    <text evidence="3">The sequence shown here is derived from an EMBL/GenBank/DDBJ whole genome shotgun (WGS) entry which is preliminary data.</text>
</comment>
<name>A0ABU1ISW6_9BACL</name>
<dbReference type="PANTHER" id="PTHR46268:SF6">
    <property type="entry name" value="UNIVERSAL STRESS PROTEIN UP12"/>
    <property type="match status" value="1"/>
</dbReference>
<accession>A0ABU1ISW6</accession>
<evidence type="ECO:0000259" key="2">
    <source>
        <dbReference type="Pfam" id="PF00582"/>
    </source>
</evidence>
<sequence>MMAISHVLVPYDGSLHSQRALERAATLAEGLQAELEILYVDSATVDELRQPLIMTSSELEAYFDHKEDEVRRNLREMISRIPNAKTVIICGSAAKGIVDYSRQSKPDLIIMGSRGLNTMGEFMKGSVSRYVTQRASAPVMIVK</sequence>
<reference evidence="3 4" key="1">
    <citation type="submission" date="2023-07" db="EMBL/GenBank/DDBJ databases">
        <title>Genomic Encyclopedia of Type Strains, Phase IV (KMG-IV): sequencing the most valuable type-strain genomes for metagenomic binning, comparative biology and taxonomic classification.</title>
        <authorList>
            <person name="Goeker M."/>
        </authorList>
    </citation>
    <scope>NUCLEOTIDE SEQUENCE [LARGE SCALE GENOMIC DNA]</scope>
    <source>
        <strain evidence="3 4">DSM 22170</strain>
    </source>
</reference>
<comment type="similarity">
    <text evidence="1">Belongs to the universal stress protein A family.</text>
</comment>
<dbReference type="InterPro" id="IPR014729">
    <property type="entry name" value="Rossmann-like_a/b/a_fold"/>
</dbReference>
<dbReference type="Gene3D" id="3.40.50.620">
    <property type="entry name" value="HUPs"/>
    <property type="match status" value="1"/>
</dbReference>
<dbReference type="Pfam" id="PF00582">
    <property type="entry name" value="Usp"/>
    <property type="match status" value="1"/>
</dbReference>